<organism evidence="1 2">
    <name type="scientific">Cardiocondyla obscurior</name>
    <dbReference type="NCBI Taxonomy" id="286306"/>
    <lineage>
        <taxon>Eukaryota</taxon>
        <taxon>Metazoa</taxon>
        <taxon>Ecdysozoa</taxon>
        <taxon>Arthropoda</taxon>
        <taxon>Hexapoda</taxon>
        <taxon>Insecta</taxon>
        <taxon>Pterygota</taxon>
        <taxon>Neoptera</taxon>
        <taxon>Endopterygota</taxon>
        <taxon>Hymenoptera</taxon>
        <taxon>Apocrita</taxon>
        <taxon>Aculeata</taxon>
        <taxon>Formicoidea</taxon>
        <taxon>Formicidae</taxon>
        <taxon>Myrmicinae</taxon>
        <taxon>Cardiocondyla</taxon>
    </lineage>
</organism>
<gene>
    <name evidence="1" type="ORF">PUN28_011638</name>
</gene>
<name>A0AAW2FEW9_9HYME</name>
<dbReference type="Proteomes" id="UP001430953">
    <property type="component" value="Unassembled WGS sequence"/>
</dbReference>
<keyword evidence="2" id="KW-1185">Reference proteome</keyword>
<dbReference type="EMBL" id="JADYXP020000011">
    <property type="protein sequence ID" value="KAL0114501.1"/>
    <property type="molecule type" value="Genomic_DNA"/>
</dbReference>
<evidence type="ECO:0000313" key="1">
    <source>
        <dbReference type="EMBL" id="KAL0114501.1"/>
    </source>
</evidence>
<evidence type="ECO:0000313" key="2">
    <source>
        <dbReference type="Proteomes" id="UP001430953"/>
    </source>
</evidence>
<comment type="caution">
    <text evidence="1">The sequence shown here is derived from an EMBL/GenBank/DDBJ whole genome shotgun (WGS) entry which is preliminary data.</text>
</comment>
<accession>A0AAW2FEW9</accession>
<proteinExistence type="predicted"/>
<dbReference type="AlphaFoldDB" id="A0AAW2FEW9"/>
<reference evidence="1 2" key="1">
    <citation type="submission" date="2023-03" db="EMBL/GenBank/DDBJ databases">
        <title>High recombination rates correlate with genetic variation in Cardiocondyla obscurior ants.</title>
        <authorList>
            <person name="Errbii M."/>
        </authorList>
    </citation>
    <scope>NUCLEOTIDE SEQUENCE [LARGE SCALE GENOMIC DNA]</scope>
    <source>
        <strain evidence="1">Alpha-2009</strain>
        <tissue evidence="1">Whole body</tissue>
    </source>
</reference>
<sequence length="85" mass="9846">MHLAERESALVKAHRDGRVSVYYCFVSRNLICLGVCINRSSCMYVLARIRNVLAVRYKSQSRVVARMGRRTVRRSAVSWRLRTVS</sequence>
<protein>
    <submittedName>
        <fullName evidence="1">Uncharacterized protein</fullName>
    </submittedName>
</protein>